<evidence type="ECO:0000313" key="1">
    <source>
        <dbReference type="EMBL" id="QHT87726.1"/>
    </source>
</evidence>
<proteinExistence type="predicted"/>
<protein>
    <submittedName>
        <fullName evidence="1">Uncharacterized protein</fullName>
    </submittedName>
</protein>
<dbReference type="AlphaFoldDB" id="A0A6C0I5T8"/>
<dbReference type="EMBL" id="MN740100">
    <property type="protein sequence ID" value="QHT87726.1"/>
    <property type="molecule type" value="Genomic_DNA"/>
</dbReference>
<accession>A0A6C0I5T8</accession>
<organism evidence="1">
    <name type="scientific">viral metagenome</name>
    <dbReference type="NCBI Taxonomy" id="1070528"/>
    <lineage>
        <taxon>unclassified sequences</taxon>
        <taxon>metagenomes</taxon>
        <taxon>organismal metagenomes</taxon>
    </lineage>
</organism>
<reference evidence="1" key="1">
    <citation type="journal article" date="2020" name="Nature">
        <title>Giant virus diversity and host interactions through global metagenomics.</title>
        <authorList>
            <person name="Schulz F."/>
            <person name="Roux S."/>
            <person name="Paez-Espino D."/>
            <person name="Jungbluth S."/>
            <person name="Walsh D.A."/>
            <person name="Denef V.J."/>
            <person name="McMahon K.D."/>
            <person name="Konstantinidis K.T."/>
            <person name="Eloe-Fadrosh E.A."/>
            <person name="Kyrpides N.C."/>
            <person name="Woyke T."/>
        </authorList>
    </citation>
    <scope>NUCLEOTIDE SEQUENCE</scope>
    <source>
        <strain evidence="1">GVMAG-M-3300023184-190</strain>
    </source>
</reference>
<name>A0A6C0I5T8_9ZZZZ</name>
<sequence>MNTITKSNILTYITNLLLESNYHIRFHTVKEEERFINYIWKSYSNITDCRDEEEMKASLFIDATEYSFKYDLPRFYFLHIDDAKIHWLLRIGNGNNFKRSTVWGVTQTTNTKYFEKTVKPGDILWFIVSNNGGQAIAFAEYTSHNGRTKTDVELGWEIALNSSNWTIEINYRNRVFIEDKHYFTNIQGQNVNIRKYNEKCKINLPDIYQKLTHQ</sequence>